<sequence length="73" mass="7766">MGTDKRISRREALTRMGMIVAGAAASSIGLPALTSCAEKPQKKRIILFACCPSISRVGRTIVEYSANGKAKQV</sequence>
<organism evidence="1 2">
    <name type="scientific">Bacteroides ovatus</name>
    <dbReference type="NCBI Taxonomy" id="28116"/>
    <lineage>
        <taxon>Bacteria</taxon>
        <taxon>Pseudomonadati</taxon>
        <taxon>Bacteroidota</taxon>
        <taxon>Bacteroidia</taxon>
        <taxon>Bacteroidales</taxon>
        <taxon>Bacteroidaceae</taxon>
        <taxon>Bacteroides</taxon>
    </lineage>
</organism>
<dbReference type="Proteomes" id="UP000181870">
    <property type="component" value="Unassembled WGS sequence"/>
</dbReference>
<dbReference type="EMBL" id="FNDO01000094">
    <property type="protein sequence ID" value="SDI94279.1"/>
    <property type="molecule type" value="Genomic_DNA"/>
</dbReference>
<protein>
    <submittedName>
        <fullName evidence="1">Uncharacterized protein</fullName>
    </submittedName>
</protein>
<dbReference type="PROSITE" id="PS51318">
    <property type="entry name" value="TAT"/>
    <property type="match status" value="1"/>
</dbReference>
<dbReference type="InterPro" id="IPR006311">
    <property type="entry name" value="TAT_signal"/>
</dbReference>
<name>A0A1G8PP05_BACOV</name>
<accession>A0A1G8PP05</accession>
<proteinExistence type="predicted"/>
<gene>
    <name evidence="1" type="ORF">SAMN05192582_109410</name>
</gene>
<reference evidence="1 2" key="1">
    <citation type="submission" date="2016-10" db="EMBL/GenBank/DDBJ databases">
        <authorList>
            <person name="de Groot N.N."/>
        </authorList>
    </citation>
    <scope>NUCLEOTIDE SEQUENCE [LARGE SCALE GENOMIC DNA]</scope>
    <source>
        <strain evidence="1 2">NLAE-zl-C57</strain>
    </source>
</reference>
<evidence type="ECO:0000313" key="1">
    <source>
        <dbReference type="EMBL" id="SDI94279.1"/>
    </source>
</evidence>
<evidence type="ECO:0000313" key="2">
    <source>
        <dbReference type="Proteomes" id="UP000181870"/>
    </source>
</evidence>
<dbReference type="AlphaFoldDB" id="A0A1G8PP05"/>